<dbReference type="Proteomes" id="UP001151760">
    <property type="component" value="Unassembled WGS sequence"/>
</dbReference>
<evidence type="ECO:0000313" key="1">
    <source>
        <dbReference type="EMBL" id="GJS97642.1"/>
    </source>
</evidence>
<reference evidence="1" key="1">
    <citation type="journal article" date="2022" name="Int. J. Mol. Sci.">
        <title>Draft Genome of Tanacetum Coccineum: Genomic Comparison of Closely Related Tanacetum-Family Plants.</title>
        <authorList>
            <person name="Yamashiro T."/>
            <person name="Shiraishi A."/>
            <person name="Nakayama K."/>
            <person name="Satake H."/>
        </authorList>
    </citation>
    <scope>NUCLEOTIDE SEQUENCE</scope>
</reference>
<accession>A0ABQ5A8N0</accession>
<comment type="caution">
    <text evidence="1">The sequence shown here is derived from an EMBL/GenBank/DDBJ whole genome shotgun (WGS) entry which is preliminary data.</text>
</comment>
<evidence type="ECO:0000313" key="2">
    <source>
        <dbReference type="Proteomes" id="UP001151760"/>
    </source>
</evidence>
<sequence>MHEPSFPEHPNNLGSLNYFKSKTNMLESSNSGNPYRNMCFLNCLTIRYVHNNIFFSFAIDADLKQFSKKQTLEANLNPSEKALAKSSTTINGDKFSFATAENGATESAFDTPS</sequence>
<reference evidence="1" key="2">
    <citation type="submission" date="2022-01" db="EMBL/GenBank/DDBJ databases">
        <authorList>
            <person name="Yamashiro T."/>
            <person name="Shiraishi A."/>
            <person name="Satake H."/>
            <person name="Nakayama K."/>
        </authorList>
    </citation>
    <scope>NUCLEOTIDE SEQUENCE</scope>
</reference>
<dbReference type="EMBL" id="BQNB010011980">
    <property type="protein sequence ID" value="GJS97642.1"/>
    <property type="molecule type" value="Genomic_DNA"/>
</dbReference>
<organism evidence="1 2">
    <name type="scientific">Tanacetum coccineum</name>
    <dbReference type="NCBI Taxonomy" id="301880"/>
    <lineage>
        <taxon>Eukaryota</taxon>
        <taxon>Viridiplantae</taxon>
        <taxon>Streptophyta</taxon>
        <taxon>Embryophyta</taxon>
        <taxon>Tracheophyta</taxon>
        <taxon>Spermatophyta</taxon>
        <taxon>Magnoliopsida</taxon>
        <taxon>eudicotyledons</taxon>
        <taxon>Gunneridae</taxon>
        <taxon>Pentapetalae</taxon>
        <taxon>asterids</taxon>
        <taxon>campanulids</taxon>
        <taxon>Asterales</taxon>
        <taxon>Asteraceae</taxon>
        <taxon>Asteroideae</taxon>
        <taxon>Anthemideae</taxon>
        <taxon>Anthemidinae</taxon>
        <taxon>Tanacetum</taxon>
    </lineage>
</organism>
<protein>
    <submittedName>
        <fullName evidence="1">Uncharacterized protein</fullName>
    </submittedName>
</protein>
<gene>
    <name evidence="1" type="ORF">Tco_0804610</name>
</gene>
<name>A0ABQ5A8N0_9ASTR</name>
<keyword evidence="2" id="KW-1185">Reference proteome</keyword>
<proteinExistence type="predicted"/>